<evidence type="ECO:0000256" key="4">
    <source>
        <dbReference type="ARBA" id="ARBA00022475"/>
    </source>
</evidence>
<comment type="catalytic activity">
    <reaction evidence="19">
        <text>L-threonyl-[protein] + ATP = O-phospho-L-threonyl-[protein] + ADP + H(+)</text>
        <dbReference type="Rhea" id="RHEA:46608"/>
        <dbReference type="Rhea" id="RHEA-COMP:11060"/>
        <dbReference type="Rhea" id="RHEA-COMP:11605"/>
        <dbReference type="ChEBI" id="CHEBI:15378"/>
        <dbReference type="ChEBI" id="CHEBI:30013"/>
        <dbReference type="ChEBI" id="CHEBI:30616"/>
        <dbReference type="ChEBI" id="CHEBI:61977"/>
        <dbReference type="ChEBI" id="CHEBI:456216"/>
        <dbReference type="EC" id="2.7.11.1"/>
    </reaction>
</comment>
<dbReference type="Pfam" id="PF00069">
    <property type="entry name" value="Pkinase"/>
    <property type="match status" value="1"/>
</dbReference>
<dbReference type="FunFam" id="3.80.10.10:FF:000453">
    <property type="entry name" value="Leucine-rich receptor-like protein kinase family protein"/>
    <property type="match status" value="1"/>
</dbReference>
<dbReference type="InterPro" id="IPR000719">
    <property type="entry name" value="Prot_kinase_dom"/>
</dbReference>
<dbReference type="FunFam" id="1.10.510.10:FF:000201">
    <property type="entry name" value="Leucine-rich repeat receptor-like serine/threonine-protein kinase"/>
    <property type="match status" value="1"/>
</dbReference>
<dbReference type="Pfam" id="PF08263">
    <property type="entry name" value="LRRNT_2"/>
    <property type="match status" value="1"/>
</dbReference>
<evidence type="ECO:0000256" key="22">
    <source>
        <dbReference type="SAM" id="Phobius"/>
    </source>
</evidence>
<comment type="caution">
    <text evidence="24">The sequence shown here is derived from an EMBL/GenBank/DDBJ whole genome shotgun (WGS) entry which is preliminary data.</text>
</comment>
<keyword evidence="17 24" id="KW-0675">Receptor</keyword>
<evidence type="ECO:0000256" key="18">
    <source>
        <dbReference type="ARBA" id="ARBA00023180"/>
    </source>
</evidence>
<evidence type="ECO:0000256" key="20">
    <source>
        <dbReference type="ARBA" id="ARBA00048679"/>
    </source>
</evidence>
<feature type="binding site" evidence="21">
    <location>
        <position position="927"/>
    </location>
    <ligand>
        <name>ATP</name>
        <dbReference type="ChEBI" id="CHEBI:30616"/>
    </ligand>
</feature>
<evidence type="ECO:0000256" key="11">
    <source>
        <dbReference type="ARBA" id="ARBA00022737"/>
    </source>
</evidence>
<evidence type="ECO:0000313" key="24">
    <source>
        <dbReference type="EMBL" id="KAG2371750.1"/>
    </source>
</evidence>
<organism evidence="24 25">
    <name type="scientific">Phaseolus angularis</name>
    <name type="common">Azuki bean</name>
    <name type="synonym">Vigna angularis</name>
    <dbReference type="NCBI Taxonomy" id="3914"/>
    <lineage>
        <taxon>Eukaryota</taxon>
        <taxon>Viridiplantae</taxon>
        <taxon>Streptophyta</taxon>
        <taxon>Embryophyta</taxon>
        <taxon>Tracheophyta</taxon>
        <taxon>Spermatophyta</taxon>
        <taxon>Magnoliopsida</taxon>
        <taxon>eudicotyledons</taxon>
        <taxon>Gunneridae</taxon>
        <taxon>Pentapetalae</taxon>
        <taxon>rosids</taxon>
        <taxon>fabids</taxon>
        <taxon>Fabales</taxon>
        <taxon>Fabaceae</taxon>
        <taxon>Papilionoideae</taxon>
        <taxon>50 kb inversion clade</taxon>
        <taxon>NPAAA clade</taxon>
        <taxon>indigoferoid/millettioid clade</taxon>
        <taxon>Phaseoleae</taxon>
        <taxon>Vigna</taxon>
    </lineage>
</organism>
<keyword evidence="15 22" id="KW-1133">Transmembrane helix</keyword>
<dbReference type="InterPro" id="IPR001611">
    <property type="entry name" value="Leu-rich_rpt"/>
</dbReference>
<evidence type="ECO:0000256" key="12">
    <source>
        <dbReference type="ARBA" id="ARBA00022741"/>
    </source>
</evidence>
<dbReference type="Pfam" id="PF13855">
    <property type="entry name" value="LRR_8"/>
    <property type="match status" value="2"/>
</dbReference>
<dbReference type="SUPFAM" id="SSF52058">
    <property type="entry name" value="L domain-like"/>
    <property type="match status" value="1"/>
</dbReference>
<evidence type="ECO:0000256" key="2">
    <source>
        <dbReference type="ARBA" id="ARBA00008684"/>
    </source>
</evidence>
<dbReference type="InterPro" id="IPR032675">
    <property type="entry name" value="LRR_dom_sf"/>
</dbReference>
<evidence type="ECO:0000259" key="23">
    <source>
        <dbReference type="PROSITE" id="PS50011"/>
    </source>
</evidence>
<dbReference type="PANTHER" id="PTHR48053">
    <property type="entry name" value="LEUCINE RICH REPEAT FAMILY PROTEIN, EXPRESSED"/>
    <property type="match status" value="1"/>
</dbReference>
<dbReference type="InterPro" id="IPR013210">
    <property type="entry name" value="LRR_N_plant-typ"/>
</dbReference>
<keyword evidence="12 21" id="KW-0547">Nucleotide-binding</keyword>
<dbReference type="InterPro" id="IPR051716">
    <property type="entry name" value="Plant_RL_S/T_kinase"/>
</dbReference>
<keyword evidence="16 22" id="KW-0472">Membrane</keyword>
<dbReference type="Gene3D" id="3.80.10.10">
    <property type="entry name" value="Ribonuclease Inhibitor"/>
    <property type="match status" value="3"/>
</dbReference>
<evidence type="ECO:0000256" key="17">
    <source>
        <dbReference type="ARBA" id="ARBA00023170"/>
    </source>
</evidence>
<evidence type="ECO:0000256" key="21">
    <source>
        <dbReference type="PROSITE-ProRule" id="PRU10141"/>
    </source>
</evidence>
<protein>
    <recommendedName>
        <fullName evidence="3">non-specific serine/threonine protein kinase</fullName>
        <ecNumber evidence="3">2.7.11.1</ecNumber>
    </recommendedName>
</protein>
<keyword evidence="6" id="KW-0597">Phosphoprotein</keyword>
<dbReference type="InterPro" id="IPR011009">
    <property type="entry name" value="Kinase-like_dom_sf"/>
</dbReference>
<dbReference type="GO" id="GO:0005886">
    <property type="term" value="C:plasma membrane"/>
    <property type="evidence" value="ECO:0007669"/>
    <property type="project" value="UniProtKB-SubCell"/>
</dbReference>
<evidence type="ECO:0000256" key="6">
    <source>
        <dbReference type="ARBA" id="ARBA00022553"/>
    </source>
</evidence>
<dbReference type="FunFam" id="3.30.200.20:FF:000711">
    <property type="entry name" value="Receptor-like protein kinase HSL1"/>
    <property type="match status" value="1"/>
</dbReference>
<accession>A0A8T0JHU4</accession>
<evidence type="ECO:0000256" key="19">
    <source>
        <dbReference type="ARBA" id="ARBA00047899"/>
    </source>
</evidence>
<dbReference type="PROSITE" id="PS00107">
    <property type="entry name" value="PROTEIN_KINASE_ATP"/>
    <property type="match status" value="1"/>
</dbReference>
<evidence type="ECO:0000256" key="3">
    <source>
        <dbReference type="ARBA" id="ARBA00012513"/>
    </source>
</evidence>
<keyword evidence="10" id="KW-0732">Signal</keyword>
<dbReference type="SMART" id="SM00369">
    <property type="entry name" value="LRR_TYP"/>
    <property type="match status" value="7"/>
</dbReference>
<keyword evidence="5" id="KW-0723">Serine/threonine-protein kinase</keyword>
<dbReference type="PROSITE" id="PS00108">
    <property type="entry name" value="PROTEIN_KINASE_ST"/>
    <property type="match status" value="1"/>
</dbReference>
<keyword evidence="13" id="KW-0418">Kinase</keyword>
<dbReference type="GO" id="GO:0006952">
    <property type="term" value="P:defense response"/>
    <property type="evidence" value="ECO:0007669"/>
    <property type="project" value="UniProtKB-ARBA"/>
</dbReference>
<dbReference type="GO" id="GO:0009791">
    <property type="term" value="P:post-embryonic development"/>
    <property type="evidence" value="ECO:0007669"/>
    <property type="project" value="UniProtKB-ARBA"/>
</dbReference>
<dbReference type="EMBL" id="JABFOF010000011">
    <property type="protein sequence ID" value="KAG2371750.1"/>
    <property type="molecule type" value="Genomic_DNA"/>
</dbReference>
<evidence type="ECO:0000313" key="25">
    <source>
        <dbReference type="Proteomes" id="UP000743370"/>
    </source>
</evidence>
<keyword evidence="8" id="KW-0808">Transferase</keyword>
<gene>
    <name evidence="24" type="ORF">HKW66_Vig0219240</name>
</gene>
<evidence type="ECO:0000256" key="5">
    <source>
        <dbReference type="ARBA" id="ARBA00022527"/>
    </source>
</evidence>
<dbReference type="GO" id="GO:0051707">
    <property type="term" value="P:response to other organism"/>
    <property type="evidence" value="ECO:0007669"/>
    <property type="project" value="UniProtKB-ARBA"/>
</dbReference>
<dbReference type="PRINTS" id="PR00019">
    <property type="entry name" value="LEURICHRPT"/>
</dbReference>
<dbReference type="Proteomes" id="UP000743370">
    <property type="component" value="Unassembled WGS sequence"/>
</dbReference>
<dbReference type="EC" id="2.7.11.1" evidence="3"/>
<dbReference type="FunFam" id="3.80.10.10:FF:000077">
    <property type="entry name" value="LRR receptor-like serine/threonine-protein kinase ERL1"/>
    <property type="match status" value="1"/>
</dbReference>
<dbReference type="SMART" id="SM00220">
    <property type="entry name" value="S_TKc"/>
    <property type="match status" value="1"/>
</dbReference>
<evidence type="ECO:0000256" key="15">
    <source>
        <dbReference type="ARBA" id="ARBA00022989"/>
    </source>
</evidence>
<dbReference type="Gene3D" id="3.30.200.20">
    <property type="entry name" value="Phosphorylase Kinase, domain 1"/>
    <property type="match status" value="1"/>
</dbReference>
<proteinExistence type="inferred from homology"/>
<reference evidence="24 25" key="1">
    <citation type="submission" date="2020-05" db="EMBL/GenBank/DDBJ databases">
        <title>Vigna angularis (adzuki bean) Var. LongXiaoDou No. 4 denovo assembly.</title>
        <authorList>
            <person name="Xiang H."/>
        </authorList>
    </citation>
    <scope>NUCLEOTIDE SEQUENCE [LARGE SCALE GENOMIC DNA]</scope>
    <source>
        <tissue evidence="24">Leaf</tissue>
    </source>
</reference>
<comment type="similarity">
    <text evidence="2">Belongs to the protein kinase superfamily. Ser/Thr protein kinase family.</text>
</comment>
<dbReference type="PROSITE" id="PS50011">
    <property type="entry name" value="PROTEIN_KINASE_DOM"/>
    <property type="match status" value="1"/>
</dbReference>
<evidence type="ECO:0000256" key="10">
    <source>
        <dbReference type="ARBA" id="ARBA00022729"/>
    </source>
</evidence>
<keyword evidence="18" id="KW-0325">Glycoprotein</keyword>
<keyword evidence="7" id="KW-0433">Leucine-rich repeat</keyword>
<sequence>MFNKVLLAHGVKNITVQVPPWPKLSDLCSLMNTWQIGHLEAKHQAIDNVVDAMKEDEKNVLAALGQSNSDALVQLLTTTSVRIREKKVIVICLLAESGSYENWLVFEGVLSPLIRLVESGSAVDSLGVKVGIFRFEQKVPTGIGSSGAKYPCKRESPELDWSKTFEERTEQKRRSKNPCSFTHTKLKIQQNNNSCHSHATFSTDITTMLHRSHQLLLFLLLFLSLNPTLSLNQDGLFLLQTKLQLSDPTNALSHWNHRDATPCNWTFVTCDATTGAVASLDFKNLQFSGPVPEAALCRLPSLASLSMANNNLTGILPDAAFSACATLRQLDLSQNGITGPIPSALALLPALETLDLSSNNFSGEIPASFGQFRQLRSLSLVSNLLNGTIPSFLGNVSTLQTLHLAYNLDFIAGHIPPSLGNLTNLEELWLAGCNLVGPIPPSLGNLTKLTNLDLSMNNLVGNIPEQLVSGLRSIVQIELYQNSLSGALPRAAFANLANLERFDASTNELTGTIPDELCGLKKLGSLNLFANKLEGTLPESIVNSENLYDLKLFNNSLSGSLPSGLGGNSKLQSFDVSFNRFSGEVPARLCGGGVLEELILIYNSFSGRIPDSLGECKSLKRVRFRNNNLSGVVPGGLWGLPHLYLLELVENSLSGSISNRISGARNLSVLLISGNNFSGSIPEGIGELVNLGEFVANNNNLTGRIPTSVVGLSQLDRLVLGDNQLFGEIPADVGGWKALNELDLANNRLDGSIPKELMDLPALKYLDLSNNRLSGVIPIELQNMKLNLLNLSNNQFSGAIPPLYANEYYRNSFLGNPGLCSSLSGLCPSLDENEGKGRKYVWIFRFIFVLAGIVLIVGVSWFYFKFRNFKKMKKGFQISKWRSFHKLGFSEFEVVKLLTEDNVIGSGASGKVYKVALSNGEVVAVKKLFGAPNMGNGSVDSEKDGFEVEVETLGKIRHKNIVRLWCCCNSKDSKLLVYEYMPNGSLADLLHSSKKGLLDWPTRYKIAIDAAEGLSYLHHDCVPPIVHRDVKSSNILLDDEFGAKVADFGVAKIVKGANQGAESMSVIAGSYGYIAPEYGYTLRVNEKSDIYSFGVVILELVTGKPPLDPEYGEKDLVKWVHSTLDQKGQDEVIDPSLDAEYREEMRKVLNVGLLCTTSLPITRPSMRRVVKMLKEVTAPVLPKSLSGKLSPYFQELPSNNDHQGSLV</sequence>
<keyword evidence="14 21" id="KW-0067">ATP-binding</keyword>
<dbReference type="PROSITE" id="PS51450">
    <property type="entry name" value="LRR"/>
    <property type="match status" value="1"/>
</dbReference>
<keyword evidence="11" id="KW-0677">Repeat</keyword>
<dbReference type="FunFam" id="3.80.10.10:FF:000215">
    <property type="entry name" value="Receptor-like protein kinase HSL1"/>
    <property type="match status" value="1"/>
</dbReference>
<dbReference type="Gene3D" id="1.10.510.10">
    <property type="entry name" value="Transferase(Phosphotransferase) domain 1"/>
    <property type="match status" value="1"/>
</dbReference>
<feature type="domain" description="Protein kinase" evidence="23">
    <location>
        <begin position="898"/>
        <end position="1181"/>
    </location>
</feature>
<dbReference type="GO" id="GO:0005524">
    <property type="term" value="F:ATP binding"/>
    <property type="evidence" value="ECO:0007669"/>
    <property type="project" value="UniProtKB-UniRule"/>
</dbReference>
<comment type="catalytic activity">
    <reaction evidence="20">
        <text>L-seryl-[protein] + ATP = O-phospho-L-seryl-[protein] + ADP + H(+)</text>
        <dbReference type="Rhea" id="RHEA:17989"/>
        <dbReference type="Rhea" id="RHEA-COMP:9863"/>
        <dbReference type="Rhea" id="RHEA-COMP:11604"/>
        <dbReference type="ChEBI" id="CHEBI:15378"/>
        <dbReference type="ChEBI" id="CHEBI:29999"/>
        <dbReference type="ChEBI" id="CHEBI:30616"/>
        <dbReference type="ChEBI" id="CHEBI:83421"/>
        <dbReference type="ChEBI" id="CHEBI:456216"/>
        <dbReference type="EC" id="2.7.11.1"/>
    </reaction>
</comment>
<dbReference type="InterPro" id="IPR003591">
    <property type="entry name" value="Leu-rich_rpt_typical-subtyp"/>
</dbReference>
<evidence type="ECO:0000256" key="16">
    <source>
        <dbReference type="ARBA" id="ARBA00023136"/>
    </source>
</evidence>
<keyword evidence="4" id="KW-1003">Cell membrane</keyword>
<dbReference type="PANTHER" id="PTHR48053:SF159">
    <property type="entry name" value="PROTEIN KINASE DOMAIN-CONTAINING PROTEIN"/>
    <property type="match status" value="1"/>
</dbReference>
<evidence type="ECO:0000256" key="8">
    <source>
        <dbReference type="ARBA" id="ARBA00022679"/>
    </source>
</evidence>
<evidence type="ECO:0000256" key="7">
    <source>
        <dbReference type="ARBA" id="ARBA00022614"/>
    </source>
</evidence>
<dbReference type="Pfam" id="PF00560">
    <property type="entry name" value="LRR_1"/>
    <property type="match status" value="4"/>
</dbReference>
<dbReference type="SUPFAM" id="SSF52047">
    <property type="entry name" value="RNI-like"/>
    <property type="match status" value="1"/>
</dbReference>
<comment type="subcellular location">
    <subcellularLocation>
        <location evidence="1">Cell membrane</location>
        <topology evidence="1">Single-pass type I membrane protein</topology>
    </subcellularLocation>
</comment>
<name>A0A8T0JHU4_PHAAN</name>
<evidence type="ECO:0000256" key="1">
    <source>
        <dbReference type="ARBA" id="ARBA00004251"/>
    </source>
</evidence>
<dbReference type="AlphaFoldDB" id="A0A8T0JHU4"/>
<evidence type="ECO:0000256" key="13">
    <source>
        <dbReference type="ARBA" id="ARBA00022777"/>
    </source>
</evidence>
<evidence type="ECO:0000256" key="9">
    <source>
        <dbReference type="ARBA" id="ARBA00022692"/>
    </source>
</evidence>
<feature type="transmembrane region" description="Helical" evidence="22">
    <location>
        <begin position="842"/>
        <end position="864"/>
    </location>
</feature>
<dbReference type="SUPFAM" id="SSF56112">
    <property type="entry name" value="Protein kinase-like (PK-like)"/>
    <property type="match status" value="1"/>
</dbReference>
<dbReference type="InterPro" id="IPR017441">
    <property type="entry name" value="Protein_kinase_ATP_BS"/>
</dbReference>
<dbReference type="InterPro" id="IPR008271">
    <property type="entry name" value="Ser/Thr_kinase_AS"/>
</dbReference>
<dbReference type="GO" id="GO:0004674">
    <property type="term" value="F:protein serine/threonine kinase activity"/>
    <property type="evidence" value="ECO:0007669"/>
    <property type="project" value="UniProtKB-KW"/>
</dbReference>
<keyword evidence="9 22" id="KW-0812">Transmembrane</keyword>
<evidence type="ECO:0000256" key="14">
    <source>
        <dbReference type="ARBA" id="ARBA00022840"/>
    </source>
</evidence>